<protein>
    <submittedName>
        <fullName evidence="1">Uncharacterized protein</fullName>
    </submittedName>
</protein>
<evidence type="ECO:0000313" key="2">
    <source>
        <dbReference type="Proteomes" id="UP000001627"/>
    </source>
</evidence>
<dbReference type="AlphaFoldDB" id="C6V5D4"/>
<proteinExistence type="predicted"/>
<organism evidence="1 2">
    <name type="scientific">Neorickettsia risticii (strain Illinois)</name>
    <dbReference type="NCBI Taxonomy" id="434131"/>
    <lineage>
        <taxon>Bacteria</taxon>
        <taxon>Pseudomonadati</taxon>
        <taxon>Pseudomonadota</taxon>
        <taxon>Alphaproteobacteria</taxon>
        <taxon>Rickettsiales</taxon>
        <taxon>Anaplasmataceae</taxon>
        <taxon>Neorickettsia</taxon>
    </lineage>
</organism>
<evidence type="ECO:0000313" key="1">
    <source>
        <dbReference type="EMBL" id="ACT69595.1"/>
    </source>
</evidence>
<reference evidence="1 2" key="1">
    <citation type="journal article" date="2009" name="Nucleic Acids Res.">
        <title>Analysis of complete genome sequence of Neorickettsia risticii: causative agent of Potomac horse fever.</title>
        <authorList>
            <person name="Lin M."/>
            <person name="Zhang C."/>
            <person name="Gibson K."/>
            <person name="Rikihisa Y."/>
        </authorList>
    </citation>
    <scope>NUCLEOTIDE SEQUENCE [LARGE SCALE GENOMIC DNA]</scope>
    <source>
        <strain evidence="1 2">Illinois</strain>
    </source>
</reference>
<keyword evidence="2" id="KW-1185">Reference proteome</keyword>
<dbReference type="KEGG" id="nri:NRI_0625"/>
<dbReference type="HOGENOM" id="CLU_2808048_0_0_5"/>
<accession>C6V5D4</accession>
<gene>
    <name evidence="1" type="ordered locus">NRI_0625</name>
</gene>
<dbReference type="Proteomes" id="UP000001627">
    <property type="component" value="Chromosome"/>
</dbReference>
<name>C6V5D4_NEORI</name>
<dbReference type="EMBL" id="CP001431">
    <property type="protein sequence ID" value="ACT69595.1"/>
    <property type="molecule type" value="Genomic_DNA"/>
</dbReference>
<sequence>MELSLREENSLVFSVLTCSSSTGIEFFCENDFVPDDSILSLSDDFFSGPIVGVRTSWEAFLSISGKV</sequence>